<reference evidence="2" key="1">
    <citation type="submission" date="2020-07" db="EMBL/GenBank/DDBJ databases">
        <authorList>
            <person name="Chen W."/>
            <person name="Faulkner N."/>
            <person name="Smith C."/>
            <person name="Hyman M."/>
        </authorList>
    </citation>
    <scope>NUCLEOTIDE SEQUENCE</scope>
    <source>
        <strain evidence="2">B276</strain>
    </source>
</reference>
<feature type="region of interest" description="Disordered" evidence="1">
    <location>
        <begin position="1"/>
        <end position="20"/>
    </location>
</feature>
<organism evidence="2">
    <name type="scientific">Rhodococcus ruber</name>
    <dbReference type="NCBI Taxonomy" id="1830"/>
    <lineage>
        <taxon>Bacteria</taxon>
        <taxon>Bacillati</taxon>
        <taxon>Actinomycetota</taxon>
        <taxon>Actinomycetes</taxon>
        <taxon>Mycobacteriales</taxon>
        <taxon>Nocardiaceae</taxon>
        <taxon>Rhodococcus</taxon>
    </lineage>
</organism>
<protein>
    <submittedName>
        <fullName evidence="2">Uncharacterized protein</fullName>
    </submittedName>
</protein>
<gene>
    <name evidence="2" type="primary">orf1</name>
</gene>
<sequence length="65" mass="6694">MGLGQALPTQCAPPGSGAGSVPAVDGGVWMQIQPAGATPICLNVRRRSHSAQLPLWTQGPMRMSP</sequence>
<evidence type="ECO:0000313" key="2">
    <source>
        <dbReference type="EMBL" id="QOE77411.1"/>
    </source>
</evidence>
<dbReference type="AlphaFoldDB" id="A0A866W1H1"/>
<proteinExistence type="predicted"/>
<name>A0A866W1H1_9NOCA</name>
<evidence type="ECO:0000256" key="1">
    <source>
        <dbReference type="SAM" id="MobiDB-lite"/>
    </source>
</evidence>
<accession>A0A866W1H1</accession>
<dbReference type="EMBL" id="MT742218">
    <property type="protein sequence ID" value="QOE77411.1"/>
    <property type="molecule type" value="Genomic_DNA"/>
</dbReference>